<proteinExistence type="predicted"/>
<name>A0A0F9SCN6_9ZZZZ</name>
<dbReference type="InterPro" id="IPR025209">
    <property type="entry name" value="DUF4209"/>
</dbReference>
<evidence type="ECO:0000313" key="3">
    <source>
        <dbReference type="EMBL" id="KKN27153.1"/>
    </source>
</evidence>
<protein>
    <recommendedName>
        <fullName evidence="2">DUF4209 domain-containing protein</fullName>
    </recommendedName>
</protein>
<accession>A0A0F9SCN6</accession>
<comment type="caution">
    <text evidence="3">The sequence shown here is derived from an EMBL/GenBank/DDBJ whole genome shotgun (WGS) entry which is preliminary data.</text>
</comment>
<feature type="coiled-coil region" evidence="1">
    <location>
        <begin position="233"/>
        <end position="295"/>
    </location>
</feature>
<evidence type="ECO:0000259" key="2">
    <source>
        <dbReference type="Pfam" id="PF13910"/>
    </source>
</evidence>
<reference evidence="3" key="1">
    <citation type="journal article" date="2015" name="Nature">
        <title>Complex archaea that bridge the gap between prokaryotes and eukaryotes.</title>
        <authorList>
            <person name="Spang A."/>
            <person name="Saw J.H."/>
            <person name="Jorgensen S.L."/>
            <person name="Zaremba-Niedzwiedzka K."/>
            <person name="Martijn J."/>
            <person name="Lind A.E."/>
            <person name="van Eijk R."/>
            <person name="Schleper C."/>
            <person name="Guy L."/>
            <person name="Ettema T.J."/>
        </authorList>
    </citation>
    <scope>NUCLEOTIDE SEQUENCE</scope>
</reference>
<sequence length="567" mass="66425">MMNNEKSLSIENIYQKIDQNLINIGSNSLECEAFFNNLWETAVKKNADLNLINYIKKDYYLFTFRESIPLEDLEYYKERFKKTENPVLKVMYFKVLNKEKLDFALTLEAFDNFFILCESTLKSGNPVSIKQGIDILNSSLEYALKLKNENMISKSLSKHVEFITQYIQLKNFNWAYLLVKSLFIIGKKHWDKVDESFIENIIKEVMKEKENGPKYFNGWKDWSNLLIQLYTLLGKHEEKNKTLQTAADTLEQDFDEMVKKGELSHIKAGYYYNKIAEYRKKMNQSHRDMNDLMIKIKHHQKEGKKDMVVIKGSYEIPEKEIQKFVSRFEKKPTLEIIQLIYEIPIISFETCVQARKSGSSDSFLEQIPHITYVNGLIKAKTVGNETIDTQAKWFFIEEMKLLIFRIGIVFQKLGSQNDNFLDELNEFFGKNNNITSTNKQLISYGIEKFRKKEYIAAIHVLIFQVEVILRNRLKGFGISDYTEKNGIQQYLSLGSVLTKLRENHDLQEDFLIFLDLFLSDQQFVNLRNKIAHGLTKIEEFNENNTVALIFILIKLVNSNDSVLTTGK</sequence>
<feature type="domain" description="DUF4209" evidence="2">
    <location>
        <begin position="465"/>
        <end position="554"/>
    </location>
</feature>
<keyword evidence="1" id="KW-0175">Coiled coil</keyword>
<evidence type="ECO:0000256" key="1">
    <source>
        <dbReference type="SAM" id="Coils"/>
    </source>
</evidence>
<dbReference type="Pfam" id="PF13910">
    <property type="entry name" value="DUF4209"/>
    <property type="match status" value="1"/>
</dbReference>
<organism evidence="3">
    <name type="scientific">marine sediment metagenome</name>
    <dbReference type="NCBI Taxonomy" id="412755"/>
    <lineage>
        <taxon>unclassified sequences</taxon>
        <taxon>metagenomes</taxon>
        <taxon>ecological metagenomes</taxon>
    </lineage>
</organism>
<dbReference type="EMBL" id="LAZR01002663">
    <property type="protein sequence ID" value="KKN27153.1"/>
    <property type="molecule type" value="Genomic_DNA"/>
</dbReference>
<dbReference type="AlphaFoldDB" id="A0A0F9SCN6"/>
<gene>
    <name evidence="3" type="ORF">LCGC14_0867460</name>
</gene>